<feature type="compositionally biased region" description="Basic and acidic residues" evidence="1">
    <location>
        <begin position="20"/>
        <end position="55"/>
    </location>
</feature>
<dbReference type="Proteomes" id="UP000838412">
    <property type="component" value="Chromosome 18"/>
</dbReference>
<dbReference type="PROSITE" id="PS50231">
    <property type="entry name" value="RICIN_B_LECTIN"/>
    <property type="match status" value="1"/>
</dbReference>
<evidence type="ECO:0000259" key="2">
    <source>
        <dbReference type="Pfam" id="PF00652"/>
    </source>
</evidence>
<dbReference type="Gene3D" id="2.80.10.50">
    <property type="match status" value="1"/>
</dbReference>
<organism evidence="3 4">
    <name type="scientific">Branchiostoma lanceolatum</name>
    <name type="common">Common lancelet</name>
    <name type="synonym">Amphioxus lanceolatum</name>
    <dbReference type="NCBI Taxonomy" id="7740"/>
    <lineage>
        <taxon>Eukaryota</taxon>
        <taxon>Metazoa</taxon>
        <taxon>Chordata</taxon>
        <taxon>Cephalochordata</taxon>
        <taxon>Leptocardii</taxon>
        <taxon>Amphioxiformes</taxon>
        <taxon>Branchiostomatidae</taxon>
        <taxon>Branchiostoma</taxon>
    </lineage>
</organism>
<evidence type="ECO:0000313" key="3">
    <source>
        <dbReference type="EMBL" id="CAH1250525.1"/>
    </source>
</evidence>
<sequence length="144" mass="16102">MHYLKIADSLYSLHAGQQIERGRESEREREGGREREREREGEGEREGVSKGGDDQLWNLKDDTIISKSSNMALEVTGGSAKKNAEIKLAKKTGSAAQKWGIGEDGLLTTELGAGDLVLDVKDNKLVLNDRDKLNRQDWDLQIHQ</sequence>
<feature type="domain" description="Ricin B lectin" evidence="2">
    <location>
        <begin position="51"/>
        <end position="138"/>
    </location>
</feature>
<evidence type="ECO:0000256" key="1">
    <source>
        <dbReference type="SAM" id="MobiDB-lite"/>
    </source>
</evidence>
<dbReference type="Pfam" id="PF00652">
    <property type="entry name" value="Ricin_B_lectin"/>
    <property type="match status" value="1"/>
</dbReference>
<dbReference type="InterPro" id="IPR035992">
    <property type="entry name" value="Ricin_B-like_lectins"/>
</dbReference>
<dbReference type="AlphaFoldDB" id="A0A8K0EGB0"/>
<reference evidence="3" key="1">
    <citation type="submission" date="2022-01" db="EMBL/GenBank/DDBJ databases">
        <authorList>
            <person name="Braso-Vives M."/>
        </authorList>
    </citation>
    <scope>NUCLEOTIDE SEQUENCE</scope>
</reference>
<gene>
    <name evidence="3" type="primary">Hypp8862</name>
    <name evidence="3" type="ORF">BLAG_LOCUS11210</name>
</gene>
<dbReference type="InterPro" id="IPR000772">
    <property type="entry name" value="Ricin_B_lectin"/>
</dbReference>
<accession>A0A8K0EGB0</accession>
<dbReference type="EMBL" id="OV696703">
    <property type="protein sequence ID" value="CAH1250525.1"/>
    <property type="molecule type" value="Genomic_DNA"/>
</dbReference>
<name>A0A8K0EGB0_BRALA</name>
<evidence type="ECO:0000313" key="4">
    <source>
        <dbReference type="Proteomes" id="UP000838412"/>
    </source>
</evidence>
<keyword evidence="4" id="KW-1185">Reference proteome</keyword>
<dbReference type="SUPFAM" id="SSF50370">
    <property type="entry name" value="Ricin B-like lectins"/>
    <property type="match status" value="1"/>
</dbReference>
<proteinExistence type="predicted"/>
<protein>
    <submittedName>
        <fullName evidence="3">Hypp8862 protein</fullName>
    </submittedName>
</protein>
<feature type="region of interest" description="Disordered" evidence="1">
    <location>
        <begin position="15"/>
        <end position="55"/>
    </location>
</feature>